<feature type="signal peptide" evidence="2">
    <location>
        <begin position="1"/>
        <end position="21"/>
    </location>
</feature>
<dbReference type="SUPFAM" id="SSF53850">
    <property type="entry name" value="Periplasmic binding protein-like II"/>
    <property type="match status" value="1"/>
</dbReference>
<dbReference type="EMBL" id="PYOZ01000002">
    <property type="protein sequence ID" value="PSX46391.1"/>
    <property type="molecule type" value="Genomic_DNA"/>
</dbReference>
<dbReference type="AlphaFoldDB" id="A0AAX0Z0G4"/>
<evidence type="ECO:0000313" key="4">
    <source>
        <dbReference type="EMBL" id="PSX46391.1"/>
    </source>
</evidence>
<dbReference type="PANTHER" id="PTHR30570:SF1">
    <property type="entry name" value="PHOSPHATE-BINDING PROTEIN PSTS"/>
    <property type="match status" value="1"/>
</dbReference>
<keyword evidence="5" id="KW-1185">Reference proteome</keyword>
<gene>
    <name evidence="4" type="ORF">C0W53_05595</name>
</gene>
<proteinExistence type="predicted"/>
<feature type="chain" id="PRO_5043723975" evidence="2">
    <location>
        <begin position="22"/>
        <end position="310"/>
    </location>
</feature>
<dbReference type="Proteomes" id="UP000240728">
    <property type="component" value="Unassembled WGS sequence"/>
</dbReference>
<reference evidence="4 5" key="1">
    <citation type="submission" date="2018-01" db="EMBL/GenBank/DDBJ databases">
        <title>Whole genome sequencing of Histamine producing bacteria.</title>
        <authorList>
            <person name="Butler K."/>
        </authorList>
    </citation>
    <scope>NUCLEOTIDE SEQUENCE [LARGE SCALE GENOMIC DNA]</scope>
    <source>
        <strain evidence="4 5">A1-4</strain>
    </source>
</reference>
<evidence type="ECO:0000259" key="3">
    <source>
        <dbReference type="Pfam" id="PF12849"/>
    </source>
</evidence>
<dbReference type="RefSeq" id="WP_045043822.1">
    <property type="nucleotide sequence ID" value="NZ_JZTB01000049.1"/>
</dbReference>
<dbReference type="Pfam" id="PF12849">
    <property type="entry name" value="PBP_like_2"/>
    <property type="match status" value="1"/>
</dbReference>
<dbReference type="PANTHER" id="PTHR30570">
    <property type="entry name" value="PERIPLASMIC PHOSPHATE BINDING COMPONENT OF PHOSPHATE ABC TRANSPORTER"/>
    <property type="match status" value="1"/>
</dbReference>
<evidence type="ECO:0000256" key="2">
    <source>
        <dbReference type="SAM" id="SignalP"/>
    </source>
</evidence>
<protein>
    <submittedName>
        <fullName evidence="4">Phosphate ABC transporter substrate-binding protein</fullName>
    </submittedName>
</protein>
<dbReference type="InterPro" id="IPR024370">
    <property type="entry name" value="PBP_domain"/>
</dbReference>
<evidence type="ECO:0000256" key="1">
    <source>
        <dbReference type="ARBA" id="ARBA00022729"/>
    </source>
</evidence>
<name>A0AAX0Z0G4_9GAMM</name>
<feature type="domain" description="PBP" evidence="3">
    <location>
        <begin position="57"/>
        <end position="272"/>
    </location>
</feature>
<comment type="caution">
    <text evidence="4">The sequence shown here is derived from an EMBL/GenBank/DDBJ whole genome shotgun (WGS) entry which is preliminary data.</text>
</comment>
<dbReference type="InterPro" id="IPR050811">
    <property type="entry name" value="Phosphate_ABC_transporter"/>
</dbReference>
<keyword evidence="1 2" id="KW-0732">Signal</keyword>
<dbReference type="Gene3D" id="3.40.190.10">
    <property type="entry name" value="Periplasmic binding protein-like II"/>
    <property type="match status" value="2"/>
</dbReference>
<sequence>MNKSTLTYMLPLALFASTAHAMTDNSNVIVVENELNQVVNDLLSTATLDEHLNTVLSSDVQHAMIKEGANVGISSRRWLDSEVAVFKSKYGYKPTELYFTSDAVAILVNKDNPIQSISINALADIFGCQSSLIPIQWQSVSPVLVNNTELTQVNAYSVNGDLSAHRNFTKMITCYDGQKTATKSLNNREDLIDTIESKENAIGYTVYKSQDKDIKRIDIIDKNGEIFGLDHETILSGRYPLANVYYMYLNLEPTNRSLSPQQTAFVNYVMTSEAQTTFENSGFIGLPPAAIERNQVVLKQQQPEIQGGYK</sequence>
<evidence type="ECO:0000313" key="5">
    <source>
        <dbReference type="Proteomes" id="UP000240728"/>
    </source>
</evidence>
<organism evidence="4 5">
    <name type="scientific">Photobacterium kishitanii</name>
    <dbReference type="NCBI Taxonomy" id="318456"/>
    <lineage>
        <taxon>Bacteria</taxon>
        <taxon>Pseudomonadati</taxon>
        <taxon>Pseudomonadota</taxon>
        <taxon>Gammaproteobacteria</taxon>
        <taxon>Vibrionales</taxon>
        <taxon>Vibrionaceae</taxon>
        <taxon>Photobacterium</taxon>
    </lineage>
</organism>
<accession>A0AAX0Z0G4</accession>